<dbReference type="GO" id="GO:0051607">
    <property type="term" value="P:defense response to virus"/>
    <property type="evidence" value="ECO:0007669"/>
    <property type="project" value="UniProtKB-KW"/>
</dbReference>
<dbReference type="InterPro" id="IPR027417">
    <property type="entry name" value="P-loop_NTPase"/>
</dbReference>
<dbReference type="InterPro" id="IPR006474">
    <property type="entry name" value="Helicase_Cas3_CRISPR-ass_core"/>
</dbReference>
<dbReference type="Pfam" id="PF00270">
    <property type="entry name" value="DEAD"/>
    <property type="match status" value="1"/>
</dbReference>
<gene>
    <name evidence="7" type="primary">cas3</name>
    <name evidence="7" type="ORF">KTH89_15220</name>
</gene>
<evidence type="ECO:0000259" key="6">
    <source>
        <dbReference type="PROSITE" id="PS51643"/>
    </source>
</evidence>
<dbReference type="NCBIfam" id="TIGR01587">
    <property type="entry name" value="cas3_core"/>
    <property type="match status" value="1"/>
</dbReference>
<keyword evidence="4" id="KW-0067">ATP-binding</keyword>
<evidence type="ECO:0000256" key="5">
    <source>
        <dbReference type="ARBA" id="ARBA00023118"/>
    </source>
</evidence>
<evidence type="ECO:0000313" key="7">
    <source>
        <dbReference type="EMBL" id="MBU9737893.1"/>
    </source>
</evidence>
<dbReference type="Proteomes" id="UP000712157">
    <property type="component" value="Unassembled WGS sequence"/>
</dbReference>
<evidence type="ECO:0000256" key="1">
    <source>
        <dbReference type="ARBA" id="ARBA00022741"/>
    </source>
</evidence>
<dbReference type="EMBL" id="JAHQCW010000026">
    <property type="protein sequence ID" value="MBU9737893.1"/>
    <property type="molecule type" value="Genomic_DNA"/>
</dbReference>
<dbReference type="PROSITE" id="PS51643">
    <property type="entry name" value="HD_CAS3"/>
    <property type="match status" value="1"/>
</dbReference>
<dbReference type="GO" id="GO:0003676">
    <property type="term" value="F:nucleic acid binding"/>
    <property type="evidence" value="ECO:0007669"/>
    <property type="project" value="InterPro"/>
</dbReference>
<dbReference type="AlphaFoldDB" id="A0A949K7H2"/>
<dbReference type="SUPFAM" id="SSF109604">
    <property type="entry name" value="HD-domain/PDEase-like"/>
    <property type="match status" value="1"/>
</dbReference>
<dbReference type="GO" id="GO:0016787">
    <property type="term" value="F:hydrolase activity"/>
    <property type="evidence" value="ECO:0007669"/>
    <property type="project" value="UniProtKB-KW"/>
</dbReference>
<keyword evidence="8" id="KW-1185">Reference proteome</keyword>
<evidence type="ECO:0000256" key="4">
    <source>
        <dbReference type="ARBA" id="ARBA00022840"/>
    </source>
</evidence>
<name>A0A949K7H2_9FIRM</name>
<organism evidence="7 8">
    <name type="scientific">Diplocloster agilis</name>
    <dbReference type="NCBI Taxonomy" id="2850323"/>
    <lineage>
        <taxon>Bacteria</taxon>
        <taxon>Bacillati</taxon>
        <taxon>Bacillota</taxon>
        <taxon>Clostridia</taxon>
        <taxon>Lachnospirales</taxon>
        <taxon>Lachnospiraceae</taxon>
        <taxon>Diplocloster</taxon>
    </lineage>
</organism>
<dbReference type="SUPFAM" id="SSF52540">
    <property type="entry name" value="P-loop containing nucleoside triphosphate hydrolases"/>
    <property type="match status" value="1"/>
</dbReference>
<dbReference type="SMART" id="SM00487">
    <property type="entry name" value="DEXDc"/>
    <property type="match status" value="1"/>
</dbReference>
<dbReference type="RefSeq" id="WP_238722254.1">
    <property type="nucleotide sequence ID" value="NZ_JAHQCW010000026.1"/>
</dbReference>
<dbReference type="NCBIfam" id="TIGR01596">
    <property type="entry name" value="cas3_HD"/>
    <property type="match status" value="1"/>
</dbReference>
<dbReference type="InterPro" id="IPR011545">
    <property type="entry name" value="DEAD/DEAH_box_helicase_dom"/>
</dbReference>
<feature type="domain" description="HD Cas3-type" evidence="6">
    <location>
        <begin position="11"/>
        <end position="166"/>
    </location>
</feature>
<dbReference type="InterPro" id="IPR014001">
    <property type="entry name" value="Helicase_ATP-bd"/>
</dbReference>
<dbReference type="CDD" id="cd17930">
    <property type="entry name" value="DEXHc_cas3"/>
    <property type="match status" value="1"/>
</dbReference>
<comment type="caution">
    <text evidence="7">The sequence shown here is derived from an EMBL/GenBank/DDBJ whole genome shotgun (WGS) entry which is preliminary data.</text>
</comment>
<dbReference type="InterPro" id="IPR054712">
    <property type="entry name" value="Cas3-like_dom"/>
</dbReference>
<dbReference type="Pfam" id="PF22590">
    <property type="entry name" value="Cas3-like_C_2"/>
    <property type="match status" value="1"/>
</dbReference>
<proteinExistence type="predicted"/>
<keyword evidence="5" id="KW-0051">Antiviral defense</keyword>
<accession>A0A949K7H2</accession>
<dbReference type="GO" id="GO:0004386">
    <property type="term" value="F:helicase activity"/>
    <property type="evidence" value="ECO:0007669"/>
    <property type="project" value="UniProtKB-KW"/>
</dbReference>
<dbReference type="Gene3D" id="3.40.50.300">
    <property type="entry name" value="P-loop containing nucleotide triphosphate hydrolases"/>
    <property type="match status" value="2"/>
</dbReference>
<sequence>MSIYLAHISEDGLRKQTIREHLSGTAKLAGEFAAVFGCETWGAGCGWYHDIGKYSDRFQKRLYGGARTDHATAGAQELFRKNIVAAYCISGHHSGLLDGGTAADSGGEATLSGRMKKQVEDYQAFRAEITEQHFLALPLRQLGEGGYSLSFFIRILFSCLVDADYLDTEAFMSDGAIVRGGYDSVQVLYERLMKHIDPWLKNSDRNTVNGRRTHILKACIKRGEDQQGLYQLTVPTGGGKTVSSLAFALKHAVVHGLDRIIYVIPYTSIIEQNAQVFKDILGRENVLEDHCNVVYDNAEELEMGQLSAENWDSRVIVTTNVQFFESLFSNKTSKCRKLHNIANSVIIFDEAQMLPVPYLKPCIQAISELVYNYHSTAVLCTATQPSLLSFFPEQMKASEICPDVEGQAEFFKRTTMRRLGLISQEQLVSCLCGQEQVLCILNSRKRVQRVYEALKGEGTYHLSTWMYPAHRKRLLKIIKERLQKGLSCRLIATSLVEAGVDFDFPCVYRELAGIDSVVQAAGRCNREGRRKRDACETNVFTMEKEDIHIPQALKLPISVAEQICERYEDLLSLDAIREYFERLYHYKGEGLDAKDIIGQMEHGSRSYLFPFAKVSAQFRLIENDTKTILIAREPEAVTIADEIRFGGHSRRLVREAGQYCVSVYEKDFEAMNGAGLLEPIGLEFYLLRDTGMYTEDRGLVMNVSRGEAVIF</sequence>
<evidence type="ECO:0000256" key="2">
    <source>
        <dbReference type="ARBA" id="ARBA00022801"/>
    </source>
</evidence>
<keyword evidence="1" id="KW-0547">Nucleotide-binding</keyword>
<keyword evidence="2" id="KW-0378">Hydrolase</keyword>
<evidence type="ECO:0000256" key="3">
    <source>
        <dbReference type="ARBA" id="ARBA00022806"/>
    </source>
</evidence>
<dbReference type="GO" id="GO:0005524">
    <property type="term" value="F:ATP binding"/>
    <property type="evidence" value="ECO:0007669"/>
    <property type="project" value="UniProtKB-KW"/>
</dbReference>
<keyword evidence="3" id="KW-0347">Helicase</keyword>
<dbReference type="CDD" id="cd09641">
    <property type="entry name" value="Cas3''_I"/>
    <property type="match status" value="1"/>
</dbReference>
<protein>
    <submittedName>
        <fullName evidence="7">CRISPR-associated helicase Cas3</fullName>
    </submittedName>
</protein>
<evidence type="ECO:0000313" key="8">
    <source>
        <dbReference type="Proteomes" id="UP000712157"/>
    </source>
</evidence>
<reference evidence="7" key="1">
    <citation type="submission" date="2021-06" db="EMBL/GenBank/DDBJ databases">
        <title>Description of novel taxa of the family Lachnospiraceae.</title>
        <authorList>
            <person name="Chaplin A.V."/>
            <person name="Sokolova S.R."/>
            <person name="Pikina A.P."/>
            <person name="Korzhanova M."/>
            <person name="Belova V."/>
            <person name="Korostin D."/>
            <person name="Efimov B.A."/>
        </authorList>
    </citation>
    <scope>NUCLEOTIDE SEQUENCE</scope>
    <source>
        <strain evidence="7">ASD5720</strain>
    </source>
</reference>
<dbReference type="InterPro" id="IPR006483">
    <property type="entry name" value="CRISPR-assoc_Cas3_HD"/>
</dbReference>